<proteinExistence type="predicted"/>
<organism evidence="2 3">
    <name type="scientific">Pseudocercospora fijiensis (strain CIRAD86)</name>
    <name type="common">Black leaf streak disease fungus</name>
    <name type="synonym">Mycosphaerella fijiensis</name>
    <dbReference type="NCBI Taxonomy" id="383855"/>
    <lineage>
        <taxon>Eukaryota</taxon>
        <taxon>Fungi</taxon>
        <taxon>Dikarya</taxon>
        <taxon>Ascomycota</taxon>
        <taxon>Pezizomycotina</taxon>
        <taxon>Dothideomycetes</taxon>
        <taxon>Dothideomycetidae</taxon>
        <taxon>Mycosphaerellales</taxon>
        <taxon>Mycosphaerellaceae</taxon>
        <taxon>Pseudocercospora</taxon>
    </lineage>
</organism>
<dbReference type="Proteomes" id="UP000016932">
    <property type="component" value="Unassembled WGS sequence"/>
</dbReference>
<dbReference type="SUPFAM" id="SSF81383">
    <property type="entry name" value="F-box domain"/>
    <property type="match status" value="1"/>
</dbReference>
<accession>M3A317</accession>
<feature type="domain" description="F-box" evidence="1">
    <location>
        <begin position="15"/>
        <end position="65"/>
    </location>
</feature>
<dbReference type="CDD" id="cd09917">
    <property type="entry name" value="F-box_SF"/>
    <property type="match status" value="1"/>
</dbReference>
<dbReference type="RefSeq" id="XP_007923094.1">
    <property type="nucleotide sequence ID" value="XM_007924903.1"/>
</dbReference>
<dbReference type="InterPro" id="IPR036047">
    <property type="entry name" value="F-box-like_dom_sf"/>
</dbReference>
<dbReference type="Gene3D" id="1.20.1280.50">
    <property type="match status" value="1"/>
</dbReference>
<dbReference type="PROSITE" id="PS50181">
    <property type="entry name" value="FBOX"/>
    <property type="match status" value="1"/>
</dbReference>
<dbReference type="KEGG" id="pfj:MYCFIDRAFT_193796"/>
<protein>
    <recommendedName>
        <fullName evidence="1">F-box domain-containing protein</fullName>
    </recommendedName>
</protein>
<evidence type="ECO:0000313" key="2">
    <source>
        <dbReference type="EMBL" id="EME85504.1"/>
    </source>
</evidence>
<dbReference type="VEuPathDB" id="FungiDB:MYCFIDRAFT_193796"/>
<keyword evidence="3" id="KW-1185">Reference proteome</keyword>
<dbReference type="AlphaFoldDB" id="M3A317"/>
<evidence type="ECO:0000313" key="3">
    <source>
        <dbReference type="Proteomes" id="UP000016932"/>
    </source>
</evidence>
<dbReference type="HOGENOM" id="CLU_906501_0_0_1"/>
<dbReference type="Pfam" id="PF00646">
    <property type="entry name" value="F-box"/>
    <property type="match status" value="1"/>
</dbReference>
<dbReference type="GeneID" id="19335354"/>
<dbReference type="InterPro" id="IPR001810">
    <property type="entry name" value="F-box_dom"/>
</dbReference>
<evidence type="ECO:0000259" key="1">
    <source>
        <dbReference type="PROSITE" id="PS50181"/>
    </source>
</evidence>
<dbReference type="OrthoDB" id="3626166at2759"/>
<reference evidence="2 3" key="1">
    <citation type="journal article" date="2012" name="PLoS Pathog.">
        <title>Diverse lifestyles and strategies of plant pathogenesis encoded in the genomes of eighteen Dothideomycetes fungi.</title>
        <authorList>
            <person name="Ohm R.A."/>
            <person name="Feau N."/>
            <person name="Henrissat B."/>
            <person name="Schoch C.L."/>
            <person name="Horwitz B.A."/>
            <person name="Barry K.W."/>
            <person name="Condon B.J."/>
            <person name="Copeland A.C."/>
            <person name="Dhillon B."/>
            <person name="Glaser F."/>
            <person name="Hesse C.N."/>
            <person name="Kosti I."/>
            <person name="LaButti K."/>
            <person name="Lindquist E.A."/>
            <person name="Lucas S."/>
            <person name="Salamov A.A."/>
            <person name="Bradshaw R.E."/>
            <person name="Ciuffetti L."/>
            <person name="Hamelin R.C."/>
            <person name="Kema G.H.J."/>
            <person name="Lawrence C."/>
            <person name="Scott J.A."/>
            <person name="Spatafora J.W."/>
            <person name="Turgeon B.G."/>
            <person name="de Wit P.J.G.M."/>
            <person name="Zhong S."/>
            <person name="Goodwin S.B."/>
            <person name="Grigoriev I.V."/>
        </authorList>
    </citation>
    <scope>NUCLEOTIDE SEQUENCE [LARGE SCALE GENOMIC DNA]</scope>
    <source>
        <strain evidence="2 3">CIRAD86</strain>
    </source>
</reference>
<name>M3A317_PSEFD</name>
<dbReference type="EMBL" id="KB446556">
    <property type="protein sequence ID" value="EME85504.1"/>
    <property type="molecule type" value="Genomic_DNA"/>
</dbReference>
<sequence>MTASQSATTPSQASTPNLLDLPVELKTNILSHLDPSDIHKFSPTCRHARDLVEEASNATNLYRSSQARNLERLSQSVSRLSNLHGLTLLDALSIWIAQRGINPSVRSRFYFLRPLIKQWSSQRPISVSRKRIATQTLWELANTLLTIHVQTHLDAKKYEITPLPEKQWEVYISGLFLKTEGFNVEKNLKRYYIDRPTILSWFREIASDPSRLAGPTDASRPDYPLTQHQHFPFDGRPMELKFAWGWILADLIHLPQNVPDDRTLRRLEHFGYCVRTFHAWHLFNLALIHQRISEKDKAVILEQTYLY</sequence>
<gene>
    <name evidence="2" type="ORF">MYCFIDRAFT_193796</name>
</gene>
<dbReference type="eggNOG" id="ENOG502RHKR">
    <property type="taxonomic scope" value="Eukaryota"/>
</dbReference>